<reference evidence="3 4" key="1">
    <citation type="journal article" date="2010" name="Nature">
        <title>The Ectocarpus genome and the independent evolution of multicellularity in brown algae.</title>
        <authorList>
            <person name="Cock J.M."/>
            <person name="Sterck L."/>
            <person name="Rouze P."/>
            <person name="Scornet D."/>
            <person name="Allen A.E."/>
            <person name="Amoutzias G."/>
            <person name="Anthouard V."/>
            <person name="Artiguenave F."/>
            <person name="Aury J.M."/>
            <person name="Badger J.H."/>
            <person name="Beszteri B."/>
            <person name="Billiau K."/>
            <person name="Bonnet E."/>
            <person name="Bothwell J.H."/>
            <person name="Bowler C."/>
            <person name="Boyen C."/>
            <person name="Brownlee C."/>
            <person name="Carrano C.J."/>
            <person name="Charrier B."/>
            <person name="Cho G.Y."/>
            <person name="Coelho S.M."/>
            <person name="Collen J."/>
            <person name="Corre E."/>
            <person name="Da Silva C."/>
            <person name="Delage L."/>
            <person name="Delaroque N."/>
            <person name="Dittami S.M."/>
            <person name="Doulbeau S."/>
            <person name="Elias M."/>
            <person name="Farnham G."/>
            <person name="Gachon C.M."/>
            <person name="Gschloessl B."/>
            <person name="Heesch S."/>
            <person name="Jabbari K."/>
            <person name="Jubin C."/>
            <person name="Kawai H."/>
            <person name="Kimura K."/>
            <person name="Kloareg B."/>
            <person name="Kupper F.C."/>
            <person name="Lang D."/>
            <person name="Le Bail A."/>
            <person name="Leblanc C."/>
            <person name="Lerouge P."/>
            <person name="Lohr M."/>
            <person name="Lopez P.J."/>
            <person name="Martens C."/>
            <person name="Maumus F."/>
            <person name="Michel G."/>
            <person name="Miranda-Saavedra D."/>
            <person name="Morales J."/>
            <person name="Moreau H."/>
            <person name="Motomura T."/>
            <person name="Nagasato C."/>
            <person name="Napoli C.A."/>
            <person name="Nelson D.R."/>
            <person name="Nyvall-Collen P."/>
            <person name="Peters A.F."/>
            <person name="Pommier C."/>
            <person name="Potin P."/>
            <person name="Poulain J."/>
            <person name="Quesneville H."/>
            <person name="Read B."/>
            <person name="Rensing S.A."/>
            <person name="Ritter A."/>
            <person name="Rousvoal S."/>
            <person name="Samanta M."/>
            <person name="Samson G."/>
            <person name="Schroeder D.C."/>
            <person name="Segurens B."/>
            <person name="Strittmatter M."/>
            <person name="Tonon T."/>
            <person name="Tregear J.W."/>
            <person name="Valentin K."/>
            <person name="von Dassow P."/>
            <person name="Yamagishi T."/>
            <person name="Van de Peer Y."/>
            <person name="Wincker P."/>
        </authorList>
    </citation>
    <scope>NUCLEOTIDE SEQUENCE [LARGE SCALE GENOMIC DNA]</scope>
    <source>
        <strain evidence="4">Ec32 / CCAP1310/4</strain>
    </source>
</reference>
<evidence type="ECO:0000313" key="4">
    <source>
        <dbReference type="Proteomes" id="UP000002630"/>
    </source>
</evidence>
<dbReference type="SUPFAM" id="SSF50729">
    <property type="entry name" value="PH domain-like"/>
    <property type="match status" value="1"/>
</dbReference>
<dbReference type="InterPro" id="IPR011993">
    <property type="entry name" value="PH-like_dom_sf"/>
</dbReference>
<dbReference type="OrthoDB" id="194468at2759"/>
<sequence>MSLHRSSATVGDDKSGKGGGGGSSVVVGKDSSRHLWGIPNVVYTFTHGFMMEMLQLKMLKSQTNLLKTSIQKLKDRLETQKRHEQFKNQTIDKSQKQKAGTLSVMKYKVTMSQAATNARESTRRRKNSVTSRAMQRVKRPVQQKWTEALDWKKRSCLLTGESLSLFSDPKDTEPSQIVYLKGATAEPELGQAFKDSAFRVETNKWKKGDEVVDGTERRTFTFLAESKDDKELWLYQIRCGTKTCS</sequence>
<feature type="region of interest" description="Disordered" evidence="1">
    <location>
        <begin position="1"/>
        <end position="28"/>
    </location>
</feature>
<keyword evidence="4" id="KW-1185">Reference proteome</keyword>
<accession>D7G2I3</accession>
<evidence type="ECO:0000256" key="1">
    <source>
        <dbReference type="SAM" id="MobiDB-lite"/>
    </source>
</evidence>
<dbReference type="AlphaFoldDB" id="D7G2I3"/>
<dbReference type="SMART" id="SM00233">
    <property type="entry name" value="PH"/>
    <property type="match status" value="1"/>
</dbReference>
<evidence type="ECO:0000259" key="2">
    <source>
        <dbReference type="PROSITE" id="PS50003"/>
    </source>
</evidence>
<gene>
    <name evidence="3" type="ORF">Esi_0479_0001</name>
</gene>
<name>D7G2I3_ECTSI</name>
<protein>
    <recommendedName>
        <fullName evidence="2">PH domain-containing protein</fullName>
    </recommendedName>
</protein>
<dbReference type="PROSITE" id="PS50003">
    <property type="entry name" value="PH_DOMAIN"/>
    <property type="match status" value="1"/>
</dbReference>
<feature type="region of interest" description="Disordered" evidence="1">
    <location>
        <begin position="114"/>
        <end position="137"/>
    </location>
</feature>
<evidence type="ECO:0000313" key="3">
    <source>
        <dbReference type="EMBL" id="CBJ33417.1"/>
    </source>
</evidence>
<dbReference type="InterPro" id="IPR001849">
    <property type="entry name" value="PH_domain"/>
</dbReference>
<dbReference type="EMBL" id="FN649751">
    <property type="protein sequence ID" value="CBJ33417.1"/>
    <property type="molecule type" value="Genomic_DNA"/>
</dbReference>
<dbReference type="Gene3D" id="2.30.29.30">
    <property type="entry name" value="Pleckstrin-homology domain (PH domain)/Phosphotyrosine-binding domain (PTB)"/>
    <property type="match status" value="1"/>
</dbReference>
<feature type="domain" description="PH" evidence="2">
    <location>
        <begin position="139"/>
        <end position="242"/>
    </location>
</feature>
<organism evidence="3 4">
    <name type="scientific">Ectocarpus siliculosus</name>
    <name type="common">Brown alga</name>
    <name type="synonym">Conferva siliculosa</name>
    <dbReference type="NCBI Taxonomy" id="2880"/>
    <lineage>
        <taxon>Eukaryota</taxon>
        <taxon>Sar</taxon>
        <taxon>Stramenopiles</taxon>
        <taxon>Ochrophyta</taxon>
        <taxon>PX clade</taxon>
        <taxon>Phaeophyceae</taxon>
        <taxon>Ectocarpales</taxon>
        <taxon>Ectocarpaceae</taxon>
        <taxon>Ectocarpus</taxon>
    </lineage>
</organism>
<dbReference type="EMBL" id="FN648684">
    <property type="protein sequence ID" value="CBJ33417.1"/>
    <property type="molecule type" value="Genomic_DNA"/>
</dbReference>
<dbReference type="CDD" id="cd00821">
    <property type="entry name" value="PH"/>
    <property type="match status" value="1"/>
</dbReference>
<dbReference type="Proteomes" id="UP000002630">
    <property type="component" value="Linkage Group LG26"/>
</dbReference>
<proteinExistence type="predicted"/>
<dbReference type="InParanoid" id="D7G2I3"/>
<dbReference type="Pfam" id="PF00169">
    <property type="entry name" value="PH"/>
    <property type="match status" value="1"/>
</dbReference>